<protein>
    <recommendedName>
        <fullName evidence="4">BclA C-terminal domain-containing protein</fullName>
    </recommendedName>
</protein>
<reference evidence="2 3" key="1">
    <citation type="submission" date="2017-01" db="EMBL/GenBank/DDBJ databases">
        <authorList>
            <person name="Varghese N."/>
            <person name="Submissions S."/>
        </authorList>
    </citation>
    <scope>NUCLEOTIDE SEQUENCE [LARGE SCALE GENOMIC DNA]</scope>
    <source>
        <strain evidence="2 3">ATCC 23464</strain>
    </source>
</reference>
<sequence>MGSSKKYKIAYIIENKKDCRKVHKSRCEKECKKCPPGPRGVTGATGPSGASGATGPALSSSFIQVYNNGAQTVFGGGNVTFDTTGIALGASHSNTTNTDEVIVHMDGIHSATFTVTPNLLISAGNFGAENYIITIDGVVVPASNFVTFLSIAQSASERAISLTASCLLAIQAEQIVRLQYNNDVA</sequence>
<proteinExistence type="predicted"/>
<comment type="caution">
    <text evidence="2">The sequence shown here is derived from an EMBL/GenBank/DDBJ whole genome shotgun (WGS) entry which is preliminary data.</text>
</comment>
<dbReference type="RefSeq" id="WP_068587316.1">
    <property type="nucleotide sequence ID" value="NZ_FTNK01000005.1"/>
</dbReference>
<organism evidence="2 3">
    <name type="scientific">Paenibacillus macquariensis</name>
    <dbReference type="NCBI Taxonomy" id="948756"/>
    <lineage>
        <taxon>Bacteria</taxon>
        <taxon>Bacillati</taxon>
        <taxon>Bacillota</taxon>
        <taxon>Bacilli</taxon>
        <taxon>Bacillales</taxon>
        <taxon>Paenibacillaceae</taxon>
        <taxon>Paenibacillus</taxon>
    </lineage>
</organism>
<evidence type="ECO:0008006" key="4">
    <source>
        <dbReference type="Google" id="ProtNLM"/>
    </source>
</evidence>
<dbReference type="Gene3D" id="2.60.120.40">
    <property type="match status" value="1"/>
</dbReference>
<feature type="region of interest" description="Disordered" evidence="1">
    <location>
        <begin position="30"/>
        <end position="52"/>
    </location>
</feature>
<dbReference type="EMBL" id="FTNK01000005">
    <property type="protein sequence ID" value="SIQ98454.1"/>
    <property type="molecule type" value="Genomic_DNA"/>
</dbReference>
<evidence type="ECO:0000256" key="1">
    <source>
        <dbReference type="SAM" id="MobiDB-lite"/>
    </source>
</evidence>
<evidence type="ECO:0000313" key="2">
    <source>
        <dbReference type="EMBL" id="SIQ98454.1"/>
    </source>
</evidence>
<gene>
    <name evidence="2" type="ORF">SAMN05421578_105353</name>
</gene>
<keyword evidence="3" id="KW-1185">Reference proteome</keyword>
<name>A0ABY1JYH9_9BACL</name>
<dbReference type="InterPro" id="IPR008983">
    <property type="entry name" value="Tumour_necrosis_fac-like_dom"/>
</dbReference>
<feature type="compositionally biased region" description="Low complexity" evidence="1">
    <location>
        <begin position="42"/>
        <end position="52"/>
    </location>
</feature>
<accession>A0ABY1JYH9</accession>
<dbReference type="Proteomes" id="UP000186666">
    <property type="component" value="Unassembled WGS sequence"/>
</dbReference>
<evidence type="ECO:0000313" key="3">
    <source>
        <dbReference type="Proteomes" id="UP000186666"/>
    </source>
</evidence>